<name>A0A154NWF2_DUFNO</name>
<dbReference type="EMBL" id="KQ434773">
    <property type="protein sequence ID" value="KZC04025.1"/>
    <property type="molecule type" value="Genomic_DNA"/>
</dbReference>
<dbReference type="PANTHER" id="PTHR47326">
    <property type="entry name" value="TRANSPOSABLE ELEMENT TC3 TRANSPOSASE-LIKE PROTEIN"/>
    <property type="match status" value="1"/>
</dbReference>
<protein>
    <recommendedName>
        <fullName evidence="3">Transposable element Tc3 transposase</fullName>
    </recommendedName>
</protein>
<dbReference type="AlphaFoldDB" id="A0A154NWF2"/>
<gene>
    <name evidence="1" type="ORF">WN55_01286</name>
</gene>
<dbReference type="Proteomes" id="UP000076502">
    <property type="component" value="Unassembled WGS sequence"/>
</dbReference>
<accession>A0A154NWF2</accession>
<dbReference type="InterPro" id="IPR036397">
    <property type="entry name" value="RNaseH_sf"/>
</dbReference>
<dbReference type="GO" id="GO:0003676">
    <property type="term" value="F:nucleic acid binding"/>
    <property type="evidence" value="ECO:0007669"/>
    <property type="project" value="InterPro"/>
</dbReference>
<proteinExistence type="predicted"/>
<organism evidence="1 2">
    <name type="scientific">Dufourea novaeangliae</name>
    <name type="common">Sweat bee</name>
    <dbReference type="NCBI Taxonomy" id="178035"/>
    <lineage>
        <taxon>Eukaryota</taxon>
        <taxon>Metazoa</taxon>
        <taxon>Ecdysozoa</taxon>
        <taxon>Arthropoda</taxon>
        <taxon>Hexapoda</taxon>
        <taxon>Insecta</taxon>
        <taxon>Pterygota</taxon>
        <taxon>Neoptera</taxon>
        <taxon>Endopterygota</taxon>
        <taxon>Hymenoptera</taxon>
        <taxon>Apocrita</taxon>
        <taxon>Aculeata</taxon>
        <taxon>Apoidea</taxon>
        <taxon>Anthophila</taxon>
        <taxon>Halictidae</taxon>
        <taxon>Rophitinae</taxon>
        <taxon>Dufourea</taxon>
    </lineage>
</organism>
<evidence type="ECO:0000313" key="1">
    <source>
        <dbReference type="EMBL" id="KZC04025.1"/>
    </source>
</evidence>
<sequence length="129" mass="14899">MHLCFENELPETRNRIWIQHDAAPSCTSADAIAWLNENCPDRWIGKGGPVEWPPRSPDLSPLDFFLWGCMKSRVYLNGKPATLQQLVMNINEAAVSIRNDLADIEWTRTMETRLRACVQARGRHFEQYI</sequence>
<reference evidence="1 2" key="1">
    <citation type="submission" date="2015-07" db="EMBL/GenBank/DDBJ databases">
        <title>The genome of Dufourea novaeangliae.</title>
        <authorList>
            <person name="Pan H."/>
            <person name="Kapheim K."/>
        </authorList>
    </citation>
    <scope>NUCLEOTIDE SEQUENCE [LARGE SCALE GENOMIC DNA]</scope>
    <source>
        <strain evidence="1">0120121106</strain>
        <tissue evidence="1">Whole body</tissue>
    </source>
</reference>
<evidence type="ECO:0000313" key="2">
    <source>
        <dbReference type="Proteomes" id="UP000076502"/>
    </source>
</evidence>
<dbReference type="Gene3D" id="3.30.420.10">
    <property type="entry name" value="Ribonuclease H-like superfamily/Ribonuclease H"/>
    <property type="match status" value="1"/>
</dbReference>
<keyword evidence="2" id="KW-1185">Reference proteome</keyword>
<evidence type="ECO:0008006" key="3">
    <source>
        <dbReference type="Google" id="ProtNLM"/>
    </source>
</evidence>
<dbReference type="PANTHER" id="PTHR47326:SF1">
    <property type="entry name" value="HTH PSQ-TYPE DOMAIN-CONTAINING PROTEIN"/>
    <property type="match status" value="1"/>
</dbReference>
<dbReference type="STRING" id="178035.A0A154NWF2"/>